<feature type="transmembrane region" description="Helical" evidence="8">
    <location>
        <begin position="236"/>
        <end position="255"/>
    </location>
</feature>
<gene>
    <name evidence="9" type="primary">menA</name>
    <name evidence="9" type="ORF">NCAV_1213</name>
</gene>
<feature type="transmembrane region" description="Helical" evidence="8">
    <location>
        <begin position="203"/>
        <end position="230"/>
    </location>
</feature>
<dbReference type="UniPathway" id="UPA00079"/>
<dbReference type="InterPro" id="IPR000537">
    <property type="entry name" value="UbiA_prenyltransferase"/>
</dbReference>
<evidence type="ECO:0000256" key="6">
    <source>
        <dbReference type="ARBA" id="ARBA00022989"/>
    </source>
</evidence>
<dbReference type="InterPro" id="IPR026046">
    <property type="entry name" value="UBIAD1"/>
</dbReference>
<feature type="transmembrane region" description="Helical" evidence="8">
    <location>
        <begin position="171"/>
        <end position="191"/>
    </location>
</feature>
<name>A0A2K5ARV9_9ARCH</name>
<dbReference type="GeneID" id="41595218"/>
<dbReference type="GO" id="GO:0005886">
    <property type="term" value="C:plasma membrane"/>
    <property type="evidence" value="ECO:0007669"/>
    <property type="project" value="UniProtKB-SubCell"/>
</dbReference>
<dbReference type="InterPro" id="IPR044878">
    <property type="entry name" value="UbiA_sf"/>
</dbReference>
<dbReference type="PANTHER" id="PTHR13929">
    <property type="entry name" value="1,4-DIHYDROXY-2-NAPHTHOATE OCTAPRENYLTRANSFERASE"/>
    <property type="match status" value="1"/>
</dbReference>
<evidence type="ECO:0000313" key="9">
    <source>
        <dbReference type="EMBL" id="SPC34380.1"/>
    </source>
</evidence>
<dbReference type="PANTHER" id="PTHR13929:SF0">
    <property type="entry name" value="UBIA PRENYLTRANSFERASE DOMAIN-CONTAINING PROTEIN 1"/>
    <property type="match status" value="1"/>
</dbReference>
<keyword evidence="5 8" id="KW-0812">Transmembrane</keyword>
<feature type="transmembrane region" description="Helical" evidence="8">
    <location>
        <begin position="93"/>
        <end position="111"/>
    </location>
</feature>
<keyword evidence="4 9" id="KW-0808">Transferase</keyword>
<evidence type="ECO:0000256" key="1">
    <source>
        <dbReference type="ARBA" id="ARBA00004651"/>
    </source>
</evidence>
<keyword evidence="10" id="KW-1185">Reference proteome</keyword>
<dbReference type="Gene3D" id="1.20.120.1780">
    <property type="entry name" value="UbiA prenyltransferase"/>
    <property type="match status" value="1"/>
</dbReference>
<evidence type="ECO:0000256" key="4">
    <source>
        <dbReference type="ARBA" id="ARBA00022679"/>
    </source>
</evidence>
<keyword evidence="7 8" id="KW-0472">Membrane</keyword>
<dbReference type="AlphaFoldDB" id="A0A2K5ARV9"/>
<dbReference type="EC" id="2.5.1.74" evidence="9"/>
<feature type="transmembrane region" description="Helical" evidence="8">
    <location>
        <begin position="117"/>
        <end position="133"/>
    </location>
</feature>
<dbReference type="PIRSF" id="PIRSF005355">
    <property type="entry name" value="UBIAD1"/>
    <property type="match status" value="1"/>
</dbReference>
<dbReference type="KEGG" id="ncv:NCAV_1213"/>
<protein>
    <submittedName>
        <fullName evidence="9">1,4-dihydroxy-2-naphthoate octaprenyltransferase</fullName>
        <ecNumber evidence="9">2.5.1.74</ecNumber>
    </submittedName>
</protein>
<evidence type="ECO:0000256" key="8">
    <source>
        <dbReference type="SAM" id="Phobius"/>
    </source>
</evidence>
<evidence type="ECO:0000256" key="5">
    <source>
        <dbReference type="ARBA" id="ARBA00022692"/>
    </source>
</evidence>
<feature type="transmembrane region" description="Helical" evidence="8">
    <location>
        <begin position="276"/>
        <end position="296"/>
    </location>
</feature>
<comment type="subcellular location">
    <subcellularLocation>
        <location evidence="1">Cell membrane</location>
        <topology evidence="1">Multi-pass membrane protein</topology>
    </subcellularLocation>
</comment>
<dbReference type="Gene3D" id="1.10.357.140">
    <property type="entry name" value="UbiA prenyltransferase"/>
    <property type="match status" value="1"/>
</dbReference>
<evidence type="ECO:0000256" key="3">
    <source>
        <dbReference type="ARBA" id="ARBA00022428"/>
    </source>
</evidence>
<dbReference type="GO" id="GO:0046428">
    <property type="term" value="F:1,4-dihydroxy-2-naphthoate polyprenyltransferase activity"/>
    <property type="evidence" value="ECO:0007669"/>
    <property type="project" value="UniProtKB-EC"/>
</dbReference>
<feature type="transmembrane region" description="Helical" evidence="8">
    <location>
        <begin position="12"/>
        <end position="32"/>
    </location>
</feature>
<evidence type="ECO:0000313" key="10">
    <source>
        <dbReference type="Proteomes" id="UP000236248"/>
    </source>
</evidence>
<dbReference type="GO" id="GO:0042371">
    <property type="term" value="P:vitamin K biosynthetic process"/>
    <property type="evidence" value="ECO:0007669"/>
    <property type="project" value="TreeGrafter"/>
</dbReference>
<dbReference type="EMBL" id="LT981265">
    <property type="protein sequence ID" value="SPC34380.1"/>
    <property type="molecule type" value="Genomic_DNA"/>
</dbReference>
<organism evidence="9 10">
    <name type="scientific">Candidatus Nitrosocaldus cavascurensis</name>
    <dbReference type="NCBI Taxonomy" id="2058097"/>
    <lineage>
        <taxon>Archaea</taxon>
        <taxon>Nitrososphaerota</taxon>
        <taxon>Nitrososphaeria</taxon>
        <taxon>Candidatus Nitrosocaldales</taxon>
        <taxon>Candidatus Nitrosocaldaceae</taxon>
        <taxon>Candidatus Nitrosocaldus</taxon>
    </lineage>
</organism>
<accession>A0A2K5ARV9</accession>
<dbReference type="Proteomes" id="UP000236248">
    <property type="component" value="Chromosome NCAV"/>
</dbReference>
<keyword evidence="6 8" id="KW-1133">Transmembrane helix</keyword>
<dbReference type="CDD" id="cd13962">
    <property type="entry name" value="PT_UbiA_UBIAD1"/>
    <property type="match status" value="1"/>
</dbReference>
<sequence>MVSAWLRAIRVRFLLASIISVSIGLAIALWKHDALDPLHALLTYIGVLSLHASVDLLNDYWDYRSGIDKVTRRTPFSGGTGVLPEHMLSPSSVYRAGIAFLIIGAVIGLYFVAVRGIAIAIILAFAVAAVYLYSTSIVRIGLGEFFVALKGTMIVVGTYYVQVGALSIEPVYAGTISGMLSSLVLFINSFPDYEADRSGGRRTLVILLGPARASRLFIAFPSAVYIMIIAGVVLQILPLYTLATLLALPLALRAYRILKARYDDAEGLIPCMSSTVAFSRIVGIAIVVGVLVEYLLF</sequence>
<dbReference type="RefSeq" id="WP_103286953.1">
    <property type="nucleotide sequence ID" value="NZ_LT981265.1"/>
</dbReference>
<dbReference type="GO" id="GO:0009234">
    <property type="term" value="P:menaquinone biosynthetic process"/>
    <property type="evidence" value="ECO:0007669"/>
    <property type="project" value="UniProtKB-UniPathway"/>
</dbReference>
<comment type="pathway">
    <text evidence="2">Quinol/quinone metabolism; menaquinone biosynthesis.</text>
</comment>
<dbReference type="Pfam" id="PF01040">
    <property type="entry name" value="UbiA"/>
    <property type="match status" value="1"/>
</dbReference>
<evidence type="ECO:0000256" key="2">
    <source>
        <dbReference type="ARBA" id="ARBA00004863"/>
    </source>
</evidence>
<keyword evidence="3" id="KW-0474">Menaquinone biosynthesis</keyword>
<evidence type="ECO:0000256" key="7">
    <source>
        <dbReference type="ARBA" id="ARBA00023136"/>
    </source>
</evidence>
<reference evidence="10" key="1">
    <citation type="submission" date="2018-01" db="EMBL/GenBank/DDBJ databases">
        <authorList>
            <person name="Kerou L M."/>
        </authorList>
    </citation>
    <scope>NUCLEOTIDE SEQUENCE [LARGE SCALE GENOMIC DNA]</scope>
    <source>
        <strain evidence="10">SCU2</strain>
    </source>
</reference>
<proteinExistence type="predicted"/>